<sequence length="72" mass="7747">MLKQLIVIALMTSIGFASTLSKDVKDAGLIAIPADKGSLLELFLHTLDGRKPEIVYPVLPTRTANISAKNIN</sequence>
<evidence type="ECO:0000313" key="1">
    <source>
        <dbReference type="EMBL" id="SFV51148.1"/>
    </source>
</evidence>
<dbReference type="EMBL" id="FPHF01000011">
    <property type="protein sequence ID" value="SFV51148.1"/>
    <property type="molecule type" value="Genomic_DNA"/>
</dbReference>
<dbReference type="AlphaFoldDB" id="A0A1W1BCJ6"/>
<organism evidence="1">
    <name type="scientific">hydrothermal vent metagenome</name>
    <dbReference type="NCBI Taxonomy" id="652676"/>
    <lineage>
        <taxon>unclassified sequences</taxon>
        <taxon>metagenomes</taxon>
        <taxon>ecological metagenomes</taxon>
    </lineage>
</organism>
<gene>
    <name evidence="1" type="ORF">MNB_SM-4-502</name>
</gene>
<proteinExistence type="predicted"/>
<protein>
    <submittedName>
        <fullName evidence="1">Uncharacterized protein</fullName>
    </submittedName>
</protein>
<reference evidence="1" key="1">
    <citation type="submission" date="2016-10" db="EMBL/GenBank/DDBJ databases">
        <authorList>
            <person name="de Groot N.N."/>
        </authorList>
    </citation>
    <scope>NUCLEOTIDE SEQUENCE</scope>
</reference>
<name>A0A1W1BCJ6_9ZZZZ</name>
<accession>A0A1W1BCJ6</accession>